<sequence>MEYGAKMIQWAPFASSNPEPDSSVPHYGTPVNLGALNKATETINWAEASAYGDNARKVYIKEFKDGQLAVETLYISIATMAKLVGGTVESGSEANLHLGSEDAPPYGGLAFYVSAMTDGGAKYYQAIWYPKVKAGLDAKDYSTKGDSIVLNNAKLTFAIQACKTGDWKILSPEFETEAEAASWVNDKIKATT</sequence>
<evidence type="ECO:0000313" key="1">
    <source>
        <dbReference type="EMBL" id="DAF97657.1"/>
    </source>
</evidence>
<protein>
    <submittedName>
        <fullName evidence="1">Tail tube protein</fullName>
    </submittedName>
</protein>
<accession>A0A8S5UT27</accession>
<proteinExistence type="predicted"/>
<name>A0A8S5UT27_9CAUD</name>
<reference evidence="1" key="1">
    <citation type="journal article" date="2021" name="Proc. Natl. Acad. Sci. U.S.A.">
        <title>A Catalog of Tens of Thousands of Viruses from Human Metagenomes Reveals Hidden Associations with Chronic Diseases.</title>
        <authorList>
            <person name="Tisza M.J."/>
            <person name="Buck C.B."/>
        </authorList>
    </citation>
    <scope>NUCLEOTIDE SEQUENCE</scope>
    <source>
        <strain evidence="1">Ct4fm14</strain>
    </source>
</reference>
<dbReference type="EMBL" id="BK016135">
    <property type="protein sequence ID" value="DAF97657.1"/>
    <property type="molecule type" value="Genomic_DNA"/>
</dbReference>
<organism evidence="1">
    <name type="scientific">Siphoviridae sp. ct4fm14</name>
    <dbReference type="NCBI Taxonomy" id="2825331"/>
    <lineage>
        <taxon>Viruses</taxon>
        <taxon>Duplodnaviria</taxon>
        <taxon>Heunggongvirae</taxon>
        <taxon>Uroviricota</taxon>
        <taxon>Caudoviricetes</taxon>
    </lineage>
</organism>